<reference evidence="1" key="1">
    <citation type="journal article" date="2021" name="Proc. Natl. Acad. Sci. U.S.A.">
        <title>A Catalog of Tens of Thousands of Viruses from Human Metagenomes Reveals Hidden Associations with Chronic Diseases.</title>
        <authorList>
            <person name="Tisza M.J."/>
            <person name="Buck C.B."/>
        </authorList>
    </citation>
    <scope>NUCLEOTIDE SEQUENCE</scope>
    <source>
        <strain evidence="1">CtWKa2</strain>
    </source>
</reference>
<dbReference type="EMBL" id="BK015407">
    <property type="protein sequence ID" value="DAE05259.1"/>
    <property type="molecule type" value="Genomic_DNA"/>
</dbReference>
<sequence>MSKRMLIRDCIQKAIAKTGESYSLYYNPTGKTTLTYPCIIYRRKAIRQRHADNLRYHTHEEYQITVIDKRVESPVVEALIEEQYCYYNSEFISDNMNHTLLTINTGGLSNG</sequence>
<name>A0A8S5PFN6_9CAUD</name>
<protein>
    <submittedName>
        <fullName evidence="1">Tail completion protein</fullName>
    </submittedName>
</protein>
<proteinExistence type="predicted"/>
<accession>A0A8S5PFN6</accession>
<evidence type="ECO:0000313" key="1">
    <source>
        <dbReference type="EMBL" id="DAE05259.1"/>
    </source>
</evidence>
<organism evidence="1">
    <name type="scientific">Siphoviridae sp. ctWKa2</name>
    <dbReference type="NCBI Taxonomy" id="2825537"/>
    <lineage>
        <taxon>Viruses</taxon>
        <taxon>Duplodnaviria</taxon>
        <taxon>Heunggongvirae</taxon>
        <taxon>Uroviricota</taxon>
        <taxon>Caudoviricetes</taxon>
    </lineage>
</organism>